<accession>A0A2H9VSZ7</accession>
<comment type="caution">
    <text evidence="2">The sequence shown here is derived from an EMBL/GenBank/DDBJ whole genome shotgun (WGS) entry which is preliminary data.</text>
</comment>
<name>A0A2H9VSZ7_9SPHI</name>
<evidence type="ECO:0000313" key="2">
    <source>
        <dbReference type="EMBL" id="PJJ83940.1"/>
    </source>
</evidence>
<gene>
    <name evidence="2" type="ORF">CLV57_0936</name>
</gene>
<evidence type="ECO:0000259" key="1">
    <source>
        <dbReference type="Pfam" id="PF08818"/>
    </source>
</evidence>
<keyword evidence="3" id="KW-1185">Reference proteome</keyword>
<evidence type="ECO:0000313" key="3">
    <source>
        <dbReference type="Proteomes" id="UP000242687"/>
    </source>
</evidence>
<organism evidence="2 3">
    <name type="scientific">Mucilaginibacter auburnensis</name>
    <dbReference type="NCBI Taxonomy" id="1457233"/>
    <lineage>
        <taxon>Bacteria</taxon>
        <taxon>Pseudomonadati</taxon>
        <taxon>Bacteroidota</taxon>
        <taxon>Sphingobacteriia</taxon>
        <taxon>Sphingobacteriales</taxon>
        <taxon>Sphingobacteriaceae</taxon>
        <taxon>Mucilaginibacter</taxon>
    </lineage>
</organism>
<protein>
    <submittedName>
        <fullName evidence="2">Uncharacterized protein YdhG (YjbR/CyaY superfamily)</fullName>
    </submittedName>
</protein>
<dbReference type="Pfam" id="PF08818">
    <property type="entry name" value="DUF1801"/>
    <property type="match status" value="1"/>
</dbReference>
<feature type="domain" description="YdhG-like" evidence="1">
    <location>
        <begin position="19"/>
        <end position="110"/>
    </location>
</feature>
<dbReference type="OrthoDB" id="115213at2"/>
<dbReference type="InterPro" id="IPR014922">
    <property type="entry name" value="YdhG-like"/>
</dbReference>
<dbReference type="SUPFAM" id="SSF159888">
    <property type="entry name" value="YdhG-like"/>
    <property type="match status" value="1"/>
</dbReference>
<dbReference type="Gene3D" id="3.90.1150.200">
    <property type="match status" value="1"/>
</dbReference>
<dbReference type="Proteomes" id="UP000242687">
    <property type="component" value="Unassembled WGS sequence"/>
</dbReference>
<proteinExistence type="predicted"/>
<dbReference type="AlphaFoldDB" id="A0A2H9VSZ7"/>
<dbReference type="RefSeq" id="WP_100340166.1">
    <property type="nucleotide sequence ID" value="NZ_PGFJ01000001.1"/>
</dbReference>
<reference evidence="2 3" key="1">
    <citation type="submission" date="2017-11" db="EMBL/GenBank/DDBJ databases">
        <title>Genomic Encyclopedia of Archaeal and Bacterial Type Strains, Phase II (KMG-II): From Individual Species to Whole Genera.</title>
        <authorList>
            <person name="Goeker M."/>
        </authorList>
    </citation>
    <scope>NUCLEOTIDE SEQUENCE [LARGE SCALE GENOMIC DNA]</scope>
    <source>
        <strain evidence="2 3">DSM 28175</strain>
    </source>
</reference>
<sequence>MKTYQDIDQYISTFPQNVQALLQQIRHTIKHAAPNAEEAIKYGIPTFVLHGNLVHFGGYKNHIGFYPAPMGIAAFKEETTQYEAGKGTLQFKLDKPLPLDLIKRIVEFRVETNLQKQKRK</sequence>
<dbReference type="EMBL" id="PGFJ01000001">
    <property type="protein sequence ID" value="PJJ83940.1"/>
    <property type="molecule type" value="Genomic_DNA"/>
</dbReference>